<feature type="region of interest" description="Disordered" evidence="2">
    <location>
        <begin position="929"/>
        <end position="948"/>
    </location>
</feature>
<feature type="coiled-coil region" evidence="1">
    <location>
        <begin position="272"/>
        <end position="302"/>
    </location>
</feature>
<proteinExistence type="predicted"/>
<reference evidence="3 4" key="1">
    <citation type="journal article" date="2020" name="IScience">
        <title>Genome Sequencing of the Endangered Kingdonia uniflora (Circaeasteraceae, Ranunculales) Reveals Potential Mechanisms of Evolutionary Specialization.</title>
        <authorList>
            <person name="Sun Y."/>
            <person name="Deng T."/>
            <person name="Zhang A."/>
            <person name="Moore M.J."/>
            <person name="Landis J.B."/>
            <person name="Lin N."/>
            <person name="Zhang H."/>
            <person name="Zhang X."/>
            <person name="Huang J."/>
            <person name="Zhang X."/>
            <person name="Sun H."/>
            <person name="Wang H."/>
        </authorList>
    </citation>
    <scope>NUCLEOTIDE SEQUENCE [LARGE SCALE GENOMIC DNA]</scope>
    <source>
        <strain evidence="3">TB1705</strain>
        <tissue evidence="3">Leaf</tissue>
    </source>
</reference>
<accession>A0A7J7P482</accession>
<dbReference type="EMBL" id="JACGCM010000309">
    <property type="protein sequence ID" value="KAF6173978.1"/>
    <property type="molecule type" value="Genomic_DNA"/>
</dbReference>
<gene>
    <name evidence="3" type="ORF">GIB67_039929</name>
</gene>
<keyword evidence="1" id="KW-0175">Coiled coil</keyword>
<evidence type="ECO:0000256" key="1">
    <source>
        <dbReference type="SAM" id="Coils"/>
    </source>
</evidence>
<name>A0A7J7P482_9MAGN</name>
<feature type="region of interest" description="Disordered" evidence="2">
    <location>
        <begin position="571"/>
        <end position="591"/>
    </location>
</feature>
<sequence>MVLRGQGDSPVRICDPCKKLEEAARFEMRHGHKSKPGRGGSKLILKSEDDVLNEILGTDGRWPSLSRGESTTSDLQRAASNASCSSFNEEYLKEDGIVHILESPSIDQRKRSLNEVDPSSPEDLRQQALEEKKKYKVLKGEGHPEEALRAFKRGKELEREAKALEVALRKSQKKTFSSISSSSIHLVNDSSKELGKKDRISPQKDDLASELRELGWSDADLHDSDAKPTKMTLDGELSSLISEEIQKKPGVVRVTRSIDKTQVLEIKKKALMLKREGKLAEAKEELKKAKILEKQLEEQEFLAEANDSDDELSALIRSMDDDKQDNTGYKFDQIDGITDGLDLVGNFEVTDDDLDDPEMATALKSLGWADEDLEHPVVLLDVKVLQHEVLSLKKEAVIQKRVGNVAEAMSLLKKAKLIERDIEGLQSQEKSSIELNPTAKNGLPLQTLEKLLPKSKFVIQKELLSLKKKALALRREGRLDESEEELRKGKILEHQLEEMESASKVTTPKVNALPNNLEIVDEDDGDDLTEKDMNDPALLALLQNLGWKDEQVEPDSLHSRSSKHVSDSFEPVTSSVVEAPPSRNSVATKRKGKAEIQRELLGMKRNALTLRRQGEVEEAEEVLGKAKVLEEQIEELEESKKVLTLNSINDQEPNGATLLTSKTDFANEEAVEKATESIFEHTGSLISQEKLANMASLLADIVPSASMSKIENASVIPQSSQPINLMDLLTGDDWRNPHLPVEEVENKGNFSDHPHVHPGILINPTKELGNKDGISSGKIEETLGVIEKMPTHEANLTRFSHSQNNQSSLQHEILDHKKKALALKREGRLAEAREELKQAKLLEKSLQVDKPQSAVSSVDISISTTNNTPNAQEVPKTATQAPKPLTSRDRFKLQQESLGHKRQALKLRREGRMDEAEAEFELAKAIETRLEESENHGSSNSSKPINETEGMNNLEVEDLLDPQLLSALKAIGLQDVAIAPPTSENSEGAITNIGNSKTSSSEERKQLEERIKAEKVKALNLKRAGKQAEALDALRRSKLFEKKLNQLAS</sequence>
<feature type="region of interest" description="Disordered" evidence="2">
    <location>
        <begin position="980"/>
        <end position="1007"/>
    </location>
</feature>
<organism evidence="3 4">
    <name type="scientific">Kingdonia uniflora</name>
    <dbReference type="NCBI Taxonomy" id="39325"/>
    <lineage>
        <taxon>Eukaryota</taxon>
        <taxon>Viridiplantae</taxon>
        <taxon>Streptophyta</taxon>
        <taxon>Embryophyta</taxon>
        <taxon>Tracheophyta</taxon>
        <taxon>Spermatophyta</taxon>
        <taxon>Magnoliopsida</taxon>
        <taxon>Ranunculales</taxon>
        <taxon>Circaeasteraceae</taxon>
        <taxon>Kingdonia</taxon>
    </lineage>
</organism>
<feature type="region of interest" description="Disordered" evidence="2">
    <location>
        <begin position="863"/>
        <end position="885"/>
    </location>
</feature>
<dbReference type="Proteomes" id="UP000541444">
    <property type="component" value="Unassembled WGS sequence"/>
</dbReference>
<dbReference type="AlphaFoldDB" id="A0A7J7P482"/>
<evidence type="ECO:0000256" key="2">
    <source>
        <dbReference type="SAM" id="MobiDB-lite"/>
    </source>
</evidence>
<evidence type="ECO:0000313" key="4">
    <source>
        <dbReference type="Proteomes" id="UP000541444"/>
    </source>
</evidence>
<comment type="caution">
    <text evidence="3">The sequence shown here is derived from an EMBL/GenBank/DDBJ whole genome shotgun (WGS) entry which is preliminary data.</text>
</comment>
<evidence type="ECO:0000313" key="3">
    <source>
        <dbReference type="EMBL" id="KAF6173978.1"/>
    </source>
</evidence>
<protein>
    <submittedName>
        <fullName evidence="3">Uncharacterized protein</fullName>
    </submittedName>
</protein>
<feature type="compositionally biased region" description="Polar residues" evidence="2">
    <location>
        <begin position="571"/>
        <end position="587"/>
    </location>
</feature>
<feature type="coiled-coil region" evidence="1">
    <location>
        <begin position="593"/>
        <end position="646"/>
    </location>
</feature>
<feature type="compositionally biased region" description="Polar residues" evidence="2">
    <location>
        <begin position="982"/>
        <end position="999"/>
    </location>
</feature>
<dbReference type="OrthoDB" id="660555at2759"/>
<keyword evidence="4" id="KW-1185">Reference proteome</keyword>
<dbReference type="PANTHER" id="PTHR47553">
    <property type="entry name" value="MYOSIN-11"/>
    <property type="match status" value="1"/>
</dbReference>
<dbReference type="PANTHER" id="PTHR47553:SF1">
    <property type="entry name" value="RING_FYVE_PHD ZINC FINGER SUPERFAMILY PROTEIN"/>
    <property type="match status" value="1"/>
</dbReference>